<evidence type="ECO:0000313" key="1">
    <source>
        <dbReference type="EMBL" id="CAJ1887083.1"/>
    </source>
</evidence>
<organism evidence="1 2">
    <name type="scientific">Sphenostylis stenocarpa</name>
    <dbReference type="NCBI Taxonomy" id="92480"/>
    <lineage>
        <taxon>Eukaryota</taxon>
        <taxon>Viridiplantae</taxon>
        <taxon>Streptophyta</taxon>
        <taxon>Embryophyta</taxon>
        <taxon>Tracheophyta</taxon>
        <taxon>Spermatophyta</taxon>
        <taxon>Magnoliopsida</taxon>
        <taxon>eudicotyledons</taxon>
        <taxon>Gunneridae</taxon>
        <taxon>Pentapetalae</taxon>
        <taxon>rosids</taxon>
        <taxon>fabids</taxon>
        <taxon>Fabales</taxon>
        <taxon>Fabaceae</taxon>
        <taxon>Papilionoideae</taxon>
        <taxon>50 kb inversion clade</taxon>
        <taxon>NPAAA clade</taxon>
        <taxon>indigoferoid/millettioid clade</taxon>
        <taxon>Phaseoleae</taxon>
        <taxon>Sphenostylis</taxon>
    </lineage>
</organism>
<protein>
    <submittedName>
        <fullName evidence="1">Uncharacterized protein</fullName>
    </submittedName>
</protein>
<dbReference type="Proteomes" id="UP001189624">
    <property type="component" value="Chromosome 1"/>
</dbReference>
<sequence length="66" mass="7633">MEKDQTGLIDKRKKEILQCRIPSPLSKLNHPLPSLPICFRRKSLGVENEIRDTIIDLFGQRKMTSV</sequence>
<reference evidence="1" key="1">
    <citation type="submission" date="2023-10" db="EMBL/GenBank/DDBJ databases">
        <authorList>
            <person name="Domelevo Entfellner J.-B."/>
        </authorList>
    </citation>
    <scope>NUCLEOTIDE SEQUENCE</scope>
</reference>
<dbReference type="EMBL" id="OY731398">
    <property type="protein sequence ID" value="CAJ1887083.1"/>
    <property type="molecule type" value="Genomic_DNA"/>
</dbReference>
<keyword evidence="2" id="KW-1185">Reference proteome</keyword>
<dbReference type="Gramene" id="rna-AYBTSS11_LOCUS2830">
    <property type="protein sequence ID" value="CAJ1887083.1"/>
    <property type="gene ID" value="gene-AYBTSS11_LOCUS2830"/>
</dbReference>
<evidence type="ECO:0000313" key="2">
    <source>
        <dbReference type="Proteomes" id="UP001189624"/>
    </source>
</evidence>
<gene>
    <name evidence="1" type="ORF">AYBTSS11_LOCUS2830</name>
</gene>
<proteinExistence type="predicted"/>
<name>A0AA86VB13_9FABA</name>
<dbReference type="AlphaFoldDB" id="A0AA86VB13"/>
<accession>A0AA86VB13</accession>